<dbReference type="InterPro" id="IPR019049">
    <property type="entry name" value="Nucleoporin_prot_Ndc1/Nup"/>
</dbReference>
<evidence type="ECO:0000256" key="6">
    <source>
        <dbReference type="ARBA" id="ARBA00022816"/>
    </source>
</evidence>
<dbReference type="GO" id="GO:0051028">
    <property type="term" value="P:mRNA transport"/>
    <property type="evidence" value="ECO:0007669"/>
    <property type="project" value="UniProtKB-KW"/>
</dbReference>
<feature type="transmembrane region" description="Helical" evidence="13">
    <location>
        <begin position="53"/>
        <end position="79"/>
    </location>
</feature>
<dbReference type="PANTHER" id="PTHR13269:SF6">
    <property type="entry name" value="NUCLEOPORIN NDC1"/>
    <property type="match status" value="1"/>
</dbReference>
<evidence type="ECO:0000256" key="2">
    <source>
        <dbReference type="ARBA" id="ARBA00004567"/>
    </source>
</evidence>
<keyword evidence="15" id="KW-1185">Reference proteome</keyword>
<evidence type="ECO:0000256" key="5">
    <source>
        <dbReference type="ARBA" id="ARBA00022692"/>
    </source>
</evidence>
<keyword evidence="5 13" id="KW-0812">Transmembrane</keyword>
<evidence type="ECO:0000256" key="12">
    <source>
        <dbReference type="ARBA" id="ARBA00023242"/>
    </source>
</evidence>
<keyword evidence="12" id="KW-0539">Nucleus</keyword>
<evidence type="ECO:0000256" key="3">
    <source>
        <dbReference type="ARBA" id="ARBA00005760"/>
    </source>
</evidence>
<dbReference type="EMBL" id="JBJQND010000008">
    <property type="protein sequence ID" value="KAL3868805.1"/>
    <property type="molecule type" value="Genomic_DNA"/>
</dbReference>
<evidence type="ECO:0000256" key="8">
    <source>
        <dbReference type="ARBA" id="ARBA00022989"/>
    </source>
</evidence>
<keyword evidence="9" id="KW-0811">Translocation</keyword>
<evidence type="ECO:0000256" key="1">
    <source>
        <dbReference type="ARBA" id="ARBA00004232"/>
    </source>
</evidence>
<dbReference type="GO" id="GO:0031965">
    <property type="term" value="C:nuclear membrane"/>
    <property type="evidence" value="ECO:0007669"/>
    <property type="project" value="UniProtKB-SubCell"/>
</dbReference>
<dbReference type="PANTHER" id="PTHR13269">
    <property type="entry name" value="NUCLEOPORIN NDC1"/>
    <property type="match status" value="1"/>
</dbReference>
<feature type="transmembrane region" description="Helical" evidence="13">
    <location>
        <begin position="20"/>
        <end position="41"/>
    </location>
</feature>
<proteinExistence type="inferred from homology"/>
<keyword evidence="10" id="KW-0906">Nuclear pore complex</keyword>
<dbReference type="Pfam" id="PF09531">
    <property type="entry name" value="Ndc1_Nup"/>
    <property type="match status" value="1"/>
</dbReference>
<comment type="caution">
    <text evidence="14">The sequence shown here is derived from an EMBL/GenBank/DDBJ whole genome shotgun (WGS) entry which is preliminary data.</text>
</comment>
<evidence type="ECO:0000256" key="9">
    <source>
        <dbReference type="ARBA" id="ARBA00023010"/>
    </source>
</evidence>
<sequence length="579" mass="66264">MQTLSEWFTREVFRWRTGAAITWTVIMLFPLTTMYLLLATFHPSHPFQWITDFLFAVISLPILMSLAFLSLICVLFHVISSRTFTVVPDIPLTRLAALLQLCKAQCLTYGTVCAVTGGIIAWTCTCMLGGRYANLSFKCDESSDAYCLNEYHLFLVFYGIYTGLFYFTRHYLQQHNYMEFPALQQAKIFQVRSQIVPVLCSTLGYVLWQIKFFYILYYLFGHIPRNWISKNSSLRLSTEYSLDTVYGLLDVVLLWQTFCCGVFIQYPWSLGATLFKIYNTEHFEFPITSMFDSFKNKCLVDALSEKPRSLLQYLGFHDLCHLSKHSFERRKELFSLSQPGGHPHNWNKVLSVCLSVISELNDKVQEVNWLVLSSGPVRQPSGEKLHPSFSRDGQTSNLHMRSFHQLTPITTIGDENGKVIGQSHQKQQAVTFKTKLISNLKKRSIIAYFLGELPEARSRKIFIGAQIQVWAVEALSSLTAASYQEDSYGVVQMSLPKIITAMLSLQENIDKHLKAAGGQGRKGQKDQITASNLALRYLLQNTLKSSIYRIIDSFGKCIIDLRLSADVEKKIKSFMDYRE</sequence>
<feature type="transmembrane region" description="Helical" evidence="13">
    <location>
        <begin position="151"/>
        <end position="168"/>
    </location>
</feature>
<keyword evidence="8 13" id="KW-1133">Transmembrane helix</keyword>
<protein>
    <recommendedName>
        <fullName evidence="16">Nucleoporin NDC1</fullName>
    </recommendedName>
</protein>
<keyword evidence="6" id="KW-0509">mRNA transport</keyword>
<evidence type="ECO:0008006" key="16">
    <source>
        <dbReference type="Google" id="ProtNLM"/>
    </source>
</evidence>
<evidence type="ECO:0000313" key="15">
    <source>
        <dbReference type="Proteomes" id="UP001634394"/>
    </source>
</evidence>
<keyword evidence="4" id="KW-0813">Transport</keyword>
<dbReference type="GO" id="GO:0005643">
    <property type="term" value="C:nuclear pore"/>
    <property type="evidence" value="ECO:0007669"/>
    <property type="project" value="UniProtKB-SubCell"/>
</dbReference>
<evidence type="ECO:0000256" key="10">
    <source>
        <dbReference type="ARBA" id="ARBA00023132"/>
    </source>
</evidence>
<evidence type="ECO:0000313" key="14">
    <source>
        <dbReference type="EMBL" id="KAL3868805.1"/>
    </source>
</evidence>
<reference evidence="14 15" key="1">
    <citation type="submission" date="2024-11" db="EMBL/GenBank/DDBJ databases">
        <title>Chromosome-level genome assembly of the freshwater bivalve Anodonta woodiana.</title>
        <authorList>
            <person name="Chen X."/>
        </authorList>
    </citation>
    <scope>NUCLEOTIDE SEQUENCE [LARGE SCALE GENOMIC DNA]</scope>
    <source>
        <strain evidence="14">MN2024</strain>
        <tissue evidence="14">Gills</tissue>
    </source>
</reference>
<organism evidence="14 15">
    <name type="scientific">Sinanodonta woodiana</name>
    <name type="common">Chinese pond mussel</name>
    <name type="synonym">Anodonta woodiana</name>
    <dbReference type="NCBI Taxonomy" id="1069815"/>
    <lineage>
        <taxon>Eukaryota</taxon>
        <taxon>Metazoa</taxon>
        <taxon>Spiralia</taxon>
        <taxon>Lophotrochozoa</taxon>
        <taxon>Mollusca</taxon>
        <taxon>Bivalvia</taxon>
        <taxon>Autobranchia</taxon>
        <taxon>Heteroconchia</taxon>
        <taxon>Palaeoheterodonta</taxon>
        <taxon>Unionida</taxon>
        <taxon>Unionoidea</taxon>
        <taxon>Unionidae</taxon>
        <taxon>Unioninae</taxon>
        <taxon>Sinanodonta</taxon>
    </lineage>
</organism>
<dbReference type="Proteomes" id="UP001634394">
    <property type="component" value="Unassembled WGS sequence"/>
</dbReference>
<keyword evidence="11 13" id="KW-0472">Membrane</keyword>
<keyword evidence="7" id="KW-0653">Protein transport</keyword>
<dbReference type="GO" id="GO:0015031">
    <property type="term" value="P:protein transport"/>
    <property type="evidence" value="ECO:0007669"/>
    <property type="project" value="UniProtKB-KW"/>
</dbReference>
<evidence type="ECO:0000256" key="13">
    <source>
        <dbReference type="SAM" id="Phobius"/>
    </source>
</evidence>
<comment type="subcellular location">
    <subcellularLocation>
        <location evidence="1">Nucleus membrane</location>
        <topology evidence="1">Multi-pass membrane protein</topology>
    </subcellularLocation>
    <subcellularLocation>
        <location evidence="2">Nucleus</location>
        <location evidence="2">Nuclear pore complex</location>
    </subcellularLocation>
</comment>
<evidence type="ECO:0000256" key="7">
    <source>
        <dbReference type="ARBA" id="ARBA00022927"/>
    </source>
</evidence>
<feature type="transmembrane region" description="Helical" evidence="13">
    <location>
        <begin position="195"/>
        <end position="220"/>
    </location>
</feature>
<evidence type="ECO:0000256" key="4">
    <source>
        <dbReference type="ARBA" id="ARBA00022448"/>
    </source>
</evidence>
<evidence type="ECO:0000256" key="11">
    <source>
        <dbReference type="ARBA" id="ARBA00023136"/>
    </source>
</evidence>
<comment type="similarity">
    <text evidence="3">Belongs to the NDC1 family.</text>
</comment>
<name>A0ABD3W4K7_SINWO</name>
<dbReference type="AlphaFoldDB" id="A0ABD3W4K7"/>
<accession>A0ABD3W4K7</accession>
<gene>
    <name evidence="14" type="ORF">ACJMK2_041564</name>
</gene>